<dbReference type="NCBIfam" id="NF008847">
    <property type="entry name" value="PRK11886.1-2"/>
    <property type="match status" value="1"/>
</dbReference>
<evidence type="ECO:0000259" key="7">
    <source>
        <dbReference type="PROSITE" id="PS51733"/>
    </source>
</evidence>
<feature type="domain" description="BPL/LPL catalytic" evidence="7">
    <location>
        <begin position="67"/>
        <end position="256"/>
    </location>
</feature>
<dbReference type="InterPro" id="IPR003142">
    <property type="entry name" value="BPL_C"/>
</dbReference>
<dbReference type="CDD" id="cd16442">
    <property type="entry name" value="BPL"/>
    <property type="match status" value="1"/>
</dbReference>
<evidence type="ECO:0000313" key="8">
    <source>
        <dbReference type="EMBL" id="RJG49384.1"/>
    </source>
</evidence>
<keyword evidence="6" id="KW-0678">Repressor</keyword>
<keyword evidence="4 6" id="KW-0092">Biotin</keyword>
<feature type="binding site" evidence="6">
    <location>
        <position position="113"/>
    </location>
    <ligand>
        <name>biotin</name>
        <dbReference type="ChEBI" id="CHEBI:57586"/>
    </ligand>
</feature>
<dbReference type="AlphaFoldDB" id="A0A418YH56"/>
<dbReference type="Pfam" id="PF08279">
    <property type="entry name" value="HTH_11"/>
    <property type="match status" value="1"/>
</dbReference>
<dbReference type="InterPro" id="IPR030855">
    <property type="entry name" value="Bifunct_BirA"/>
</dbReference>
<dbReference type="PROSITE" id="PS51733">
    <property type="entry name" value="BPL_LPL_CATALYTIC"/>
    <property type="match status" value="1"/>
</dbReference>
<evidence type="ECO:0000256" key="3">
    <source>
        <dbReference type="ARBA" id="ARBA00022840"/>
    </source>
</evidence>
<dbReference type="RefSeq" id="WP_119909719.1">
    <property type="nucleotide sequence ID" value="NZ_QZCH01000004.1"/>
</dbReference>
<dbReference type="Pfam" id="PF02237">
    <property type="entry name" value="BPL_C"/>
    <property type="match status" value="1"/>
</dbReference>
<evidence type="ECO:0000313" key="9">
    <source>
        <dbReference type="Proteomes" id="UP000283255"/>
    </source>
</evidence>
<feature type="binding site" evidence="6">
    <location>
        <begin position="90"/>
        <end position="92"/>
    </location>
    <ligand>
        <name>biotin</name>
        <dbReference type="ChEBI" id="CHEBI:57586"/>
    </ligand>
</feature>
<dbReference type="InterPro" id="IPR004143">
    <property type="entry name" value="BPL_LPL_catalytic"/>
</dbReference>
<dbReference type="EMBL" id="QZCH01000004">
    <property type="protein sequence ID" value="RJG49384.1"/>
    <property type="molecule type" value="Genomic_DNA"/>
</dbReference>
<dbReference type="GO" id="GO:0005524">
    <property type="term" value="F:ATP binding"/>
    <property type="evidence" value="ECO:0007669"/>
    <property type="project" value="UniProtKB-UniRule"/>
</dbReference>
<gene>
    <name evidence="6 8" type="primary">birA</name>
    <name evidence="8" type="ORF">D1Z90_05335</name>
</gene>
<reference evidence="8 9" key="1">
    <citation type="submission" date="2018-09" db="EMBL/GenBank/DDBJ databases">
        <authorList>
            <person name="Wang F."/>
        </authorList>
    </citation>
    <scope>NUCLEOTIDE SEQUENCE [LARGE SCALE GENOMIC DNA]</scope>
    <source>
        <strain evidence="8 9">PLHSC7-2</strain>
    </source>
</reference>
<evidence type="ECO:0000256" key="6">
    <source>
        <dbReference type="HAMAP-Rule" id="MF_00978"/>
    </source>
</evidence>
<feature type="DNA-binding region" description="H-T-H motif" evidence="6">
    <location>
        <begin position="23"/>
        <end position="42"/>
    </location>
</feature>
<dbReference type="Gene3D" id="2.30.30.100">
    <property type="match status" value="1"/>
</dbReference>
<comment type="catalytic activity">
    <reaction evidence="5 6">
        <text>biotin + L-lysyl-[protein] + ATP = N(6)-biotinyl-L-lysyl-[protein] + AMP + diphosphate + H(+)</text>
        <dbReference type="Rhea" id="RHEA:11756"/>
        <dbReference type="Rhea" id="RHEA-COMP:9752"/>
        <dbReference type="Rhea" id="RHEA-COMP:10505"/>
        <dbReference type="ChEBI" id="CHEBI:15378"/>
        <dbReference type="ChEBI" id="CHEBI:29969"/>
        <dbReference type="ChEBI" id="CHEBI:30616"/>
        <dbReference type="ChEBI" id="CHEBI:33019"/>
        <dbReference type="ChEBI" id="CHEBI:57586"/>
        <dbReference type="ChEBI" id="CHEBI:83144"/>
        <dbReference type="ChEBI" id="CHEBI:456215"/>
        <dbReference type="EC" id="6.3.4.15"/>
    </reaction>
</comment>
<keyword evidence="6" id="KW-0804">Transcription</keyword>
<dbReference type="Gene3D" id="3.30.930.10">
    <property type="entry name" value="Bira Bifunctional Protein, Domain 2"/>
    <property type="match status" value="1"/>
</dbReference>
<comment type="similarity">
    <text evidence="6">Belongs to the biotin--protein ligase family.</text>
</comment>
<dbReference type="NCBIfam" id="TIGR00121">
    <property type="entry name" value="birA_ligase"/>
    <property type="match status" value="1"/>
</dbReference>
<organism evidence="8 9">
    <name type="scientific">Motilimonas pumila</name>
    <dbReference type="NCBI Taxonomy" id="2303987"/>
    <lineage>
        <taxon>Bacteria</taxon>
        <taxon>Pseudomonadati</taxon>
        <taxon>Pseudomonadota</taxon>
        <taxon>Gammaproteobacteria</taxon>
        <taxon>Alteromonadales</taxon>
        <taxon>Alteromonadales genera incertae sedis</taxon>
        <taxon>Motilimonas</taxon>
    </lineage>
</organism>
<dbReference type="EC" id="6.3.4.15" evidence="6"/>
<dbReference type="InterPro" id="IPR004408">
    <property type="entry name" value="Biotin_CoA_COase_ligase"/>
</dbReference>
<keyword evidence="3 6" id="KW-0067">ATP-binding</keyword>
<dbReference type="Pfam" id="PF03099">
    <property type="entry name" value="BPL_LplA_LipB"/>
    <property type="match status" value="1"/>
</dbReference>
<dbReference type="Gene3D" id="1.10.10.10">
    <property type="entry name" value="Winged helix-like DNA-binding domain superfamily/Winged helix DNA-binding domain"/>
    <property type="match status" value="1"/>
</dbReference>
<evidence type="ECO:0000256" key="4">
    <source>
        <dbReference type="ARBA" id="ARBA00023267"/>
    </source>
</evidence>
<comment type="function">
    <text evidence="6">Acts both as a biotin--[acetyl-CoA-carboxylase] ligase and a biotin-operon repressor. In the presence of ATP, BirA activates biotin to form the BirA-biotinyl-5'-adenylate (BirA-bio-5'-AMP or holoBirA) complex. HoloBirA can either transfer the biotinyl moiety to the biotin carboxyl carrier protein (BCCP) subunit of acetyl-CoA carboxylase, or bind to the biotin operator site and inhibit transcription of the operon.</text>
</comment>
<proteinExistence type="inferred from homology"/>
<accession>A0A418YH56</accession>
<dbReference type="Proteomes" id="UP000283255">
    <property type="component" value="Unassembled WGS sequence"/>
</dbReference>
<keyword evidence="6" id="KW-0805">Transcription regulation</keyword>
<evidence type="ECO:0000256" key="2">
    <source>
        <dbReference type="ARBA" id="ARBA00022741"/>
    </source>
</evidence>
<protein>
    <recommendedName>
        <fullName evidence="6">Bifunctional ligase/repressor BirA</fullName>
    </recommendedName>
    <alternativeName>
        <fullName evidence="6">Biotin operon repressor</fullName>
    </alternativeName>
    <alternativeName>
        <fullName evidence="6">Biotin--[acetyl-CoA-carboxylase] ligase</fullName>
        <ecNumber evidence="6">6.3.4.15</ecNumber>
    </alternativeName>
    <alternativeName>
        <fullName evidence="6">Biotin--protein ligase</fullName>
    </alternativeName>
    <alternativeName>
        <fullName evidence="6">Biotin-[acetyl-CoA carboxylase] synthetase</fullName>
    </alternativeName>
</protein>
<keyword evidence="1 6" id="KW-0436">Ligase</keyword>
<dbReference type="PANTHER" id="PTHR12835">
    <property type="entry name" value="BIOTIN PROTEIN LIGASE"/>
    <property type="match status" value="1"/>
</dbReference>
<dbReference type="GO" id="GO:0006355">
    <property type="term" value="P:regulation of DNA-templated transcription"/>
    <property type="evidence" value="ECO:0007669"/>
    <property type="project" value="UniProtKB-UniRule"/>
</dbReference>
<dbReference type="GO" id="GO:0005737">
    <property type="term" value="C:cytoplasm"/>
    <property type="evidence" value="ECO:0007669"/>
    <property type="project" value="TreeGrafter"/>
</dbReference>
<comment type="caution">
    <text evidence="8">The sequence shown here is derived from an EMBL/GenBank/DDBJ whole genome shotgun (WGS) entry which is preliminary data.</text>
</comment>
<dbReference type="InterPro" id="IPR008988">
    <property type="entry name" value="Transcriptional_repressor_C"/>
</dbReference>
<evidence type="ECO:0000256" key="1">
    <source>
        <dbReference type="ARBA" id="ARBA00022598"/>
    </source>
</evidence>
<dbReference type="InterPro" id="IPR013196">
    <property type="entry name" value="HTH_11"/>
</dbReference>
<keyword evidence="9" id="KW-1185">Reference proteome</keyword>
<dbReference type="SUPFAM" id="SSF46785">
    <property type="entry name" value="Winged helix' DNA-binding domain"/>
    <property type="match status" value="1"/>
</dbReference>
<sequence>MSDLNPNIISLLNTLASGQFASGEALGEQLSVSRAAIAKYIKQLEQLGLDIYSVKGKGYRLAQPISLLNAQAINAQIDAPEVEIFTLIDSTNQHLLNRIGQLEKGHTCIAECQQAGRGRRGRTWVSPFASHLYLSMYWQLDEGMAAAMGLSLVTGIAVVNALTAMNISGVKLKWPNDIYVEGKKLAGILVEMSAQASGPCQLVIGLGLNVNMPIQASAAIDQPWTDIKQVAGKEIDRNELAHNVILALRETLRLYEREGLSPFLASWQKMDAFANKPVKLLIAEKEVRGIARGIDKNGALLLEANGVVKPFIGGEISLRGV</sequence>
<feature type="binding site" evidence="6">
    <location>
        <position position="184"/>
    </location>
    <ligand>
        <name>biotin</name>
        <dbReference type="ChEBI" id="CHEBI:57586"/>
    </ligand>
</feature>
<keyword evidence="6" id="KW-0238">DNA-binding</keyword>
<keyword evidence="2 6" id="KW-0547">Nucleotide-binding</keyword>
<dbReference type="SUPFAM" id="SSF55681">
    <property type="entry name" value="Class II aaRS and biotin synthetases"/>
    <property type="match status" value="1"/>
</dbReference>
<dbReference type="SUPFAM" id="SSF50037">
    <property type="entry name" value="C-terminal domain of transcriptional repressors"/>
    <property type="match status" value="1"/>
</dbReference>
<reference evidence="8 9" key="2">
    <citation type="submission" date="2019-01" db="EMBL/GenBank/DDBJ databases">
        <title>Motilimonas pumilus sp. nov., isolated from the gut of sea cucumber (Apostichopus japonicus).</title>
        <authorList>
            <person name="Wang F.-Q."/>
            <person name="Ren L.-H."/>
            <person name="Lin Y.-W."/>
            <person name="Sun G.-H."/>
            <person name="Du Z.-J."/>
            <person name="Zhao J.-X."/>
            <person name="Liu X.-J."/>
            <person name="Liu L.-J."/>
        </authorList>
    </citation>
    <scope>NUCLEOTIDE SEQUENCE [LARGE SCALE GENOMIC DNA]</scope>
    <source>
        <strain evidence="8 9">PLHSC7-2</strain>
    </source>
</reference>
<feature type="binding site" evidence="6">
    <location>
        <begin position="117"/>
        <end position="119"/>
    </location>
    <ligand>
        <name>biotin</name>
        <dbReference type="ChEBI" id="CHEBI:57586"/>
    </ligand>
</feature>
<dbReference type="InterPro" id="IPR045864">
    <property type="entry name" value="aa-tRNA-synth_II/BPL/LPL"/>
</dbReference>
<evidence type="ECO:0000256" key="5">
    <source>
        <dbReference type="ARBA" id="ARBA00047846"/>
    </source>
</evidence>
<dbReference type="InterPro" id="IPR036390">
    <property type="entry name" value="WH_DNA-bd_sf"/>
</dbReference>
<dbReference type="GO" id="GO:0004077">
    <property type="term" value="F:biotin--[biotin carboxyl-carrier protein] ligase activity"/>
    <property type="evidence" value="ECO:0007669"/>
    <property type="project" value="UniProtKB-UniRule"/>
</dbReference>
<dbReference type="GO" id="GO:0003677">
    <property type="term" value="F:DNA binding"/>
    <property type="evidence" value="ECO:0007669"/>
    <property type="project" value="UniProtKB-UniRule"/>
</dbReference>
<dbReference type="PANTHER" id="PTHR12835:SF5">
    <property type="entry name" value="BIOTIN--PROTEIN LIGASE"/>
    <property type="match status" value="1"/>
</dbReference>
<dbReference type="OrthoDB" id="9807064at2"/>
<dbReference type="HAMAP" id="MF_00978">
    <property type="entry name" value="Bifunct_BirA"/>
    <property type="match status" value="1"/>
</dbReference>
<name>A0A418YH56_9GAMM</name>
<dbReference type="InterPro" id="IPR036388">
    <property type="entry name" value="WH-like_DNA-bd_sf"/>
</dbReference>